<keyword evidence="2" id="KW-1185">Reference proteome</keyword>
<reference evidence="1" key="1">
    <citation type="submission" date="2016-10" db="EMBL/GenBank/DDBJ databases">
        <title>Genome sequence of Streptomyces mangrovisoli MUSC 149.</title>
        <authorList>
            <person name="Lee L.-H."/>
            <person name="Ser H.-L."/>
        </authorList>
    </citation>
    <scope>NUCLEOTIDE SEQUENCE [LARGE SCALE GENOMIC DNA]</scope>
    <source>
        <strain evidence="1">MUSC 149</strain>
    </source>
</reference>
<dbReference type="Proteomes" id="UP000034196">
    <property type="component" value="Unassembled WGS sequence"/>
</dbReference>
<dbReference type="EMBL" id="LAVA02000039">
    <property type="protein sequence ID" value="OIJ66465.1"/>
    <property type="molecule type" value="Genomic_DNA"/>
</dbReference>
<proteinExistence type="predicted"/>
<accession>A0A1J4NVE0</accession>
<dbReference type="AlphaFoldDB" id="A0A1J4NVE0"/>
<evidence type="ECO:0000313" key="1">
    <source>
        <dbReference type="EMBL" id="OIJ66465.1"/>
    </source>
</evidence>
<dbReference type="STRING" id="1428628.WN71_018310"/>
<organism evidence="1 2">
    <name type="scientific">Streptomyces mangrovisoli</name>
    <dbReference type="NCBI Taxonomy" id="1428628"/>
    <lineage>
        <taxon>Bacteria</taxon>
        <taxon>Bacillati</taxon>
        <taxon>Actinomycetota</taxon>
        <taxon>Actinomycetes</taxon>
        <taxon>Kitasatosporales</taxon>
        <taxon>Streptomycetaceae</taxon>
        <taxon>Streptomyces</taxon>
    </lineage>
</organism>
<evidence type="ECO:0000313" key="2">
    <source>
        <dbReference type="Proteomes" id="UP000034196"/>
    </source>
</evidence>
<gene>
    <name evidence="1" type="ORF">WN71_018310</name>
</gene>
<sequence>MQPAGLAADAGGITRDQQGVMKLAQRCGEVSTVIEYGQQMLQGSRAVCPVCLQNRSYVVQLAADVADVLTRLGGRGSGLVVDHRMTPFRWWPRRTPTACVRRPRNTLSAVAETGS</sequence>
<protein>
    <submittedName>
        <fullName evidence="1">Uncharacterized protein</fullName>
    </submittedName>
</protein>
<name>A0A1J4NVE0_9ACTN</name>
<comment type="caution">
    <text evidence="1">The sequence shown here is derived from an EMBL/GenBank/DDBJ whole genome shotgun (WGS) entry which is preliminary data.</text>
</comment>